<accession>A0AAD9KL62</accession>
<name>A0AAD9KL62_RIDPI</name>
<sequence>MTIYDSYSASINSTPPDALVALSADQSCAKQLQHHLAKSCSDIHYENVQTVHCKTECAMENLTQTHMDAPRVSSAELNGDVPSALINLVLPNDVKKRPLSISSTSSSNSSTSSLPRHQRKKVATTSCLATATTTCVTTTRSGQSALYGAAVPMDMSAGLIAAPPSDSKDVLPRTSLSNLCDIVNKDVHKVKFTSESGRNVYIDRVVTEILDSERSYVRDLNDIIRVCRSYCFCFNF</sequence>
<dbReference type="PANTHER" id="PTHR45924:SF2">
    <property type="entry name" value="FI17866P1"/>
    <property type="match status" value="1"/>
</dbReference>
<proteinExistence type="predicted"/>
<dbReference type="Proteomes" id="UP001209878">
    <property type="component" value="Unassembled WGS sequence"/>
</dbReference>
<dbReference type="SUPFAM" id="SSF48065">
    <property type="entry name" value="DBL homology domain (DH-domain)"/>
    <property type="match status" value="1"/>
</dbReference>
<keyword evidence="3" id="KW-1185">Reference proteome</keyword>
<feature type="compositionally biased region" description="Low complexity" evidence="1">
    <location>
        <begin position="100"/>
        <end position="113"/>
    </location>
</feature>
<gene>
    <name evidence="2" type="ORF">NP493_861g00016</name>
</gene>
<protein>
    <recommendedName>
        <fullName evidence="4">DH domain-containing protein</fullName>
    </recommendedName>
</protein>
<dbReference type="GO" id="GO:0005085">
    <property type="term" value="F:guanyl-nucleotide exchange factor activity"/>
    <property type="evidence" value="ECO:0007669"/>
    <property type="project" value="TreeGrafter"/>
</dbReference>
<evidence type="ECO:0000313" key="3">
    <source>
        <dbReference type="Proteomes" id="UP001209878"/>
    </source>
</evidence>
<feature type="region of interest" description="Disordered" evidence="1">
    <location>
        <begin position="98"/>
        <end position="118"/>
    </location>
</feature>
<reference evidence="2" key="1">
    <citation type="journal article" date="2023" name="Mol. Biol. Evol.">
        <title>Third-Generation Sequencing Reveals the Adaptive Role of the Epigenome in Three Deep-Sea Polychaetes.</title>
        <authorList>
            <person name="Perez M."/>
            <person name="Aroh O."/>
            <person name="Sun Y."/>
            <person name="Lan Y."/>
            <person name="Juniper S.K."/>
            <person name="Young C.R."/>
            <person name="Angers B."/>
            <person name="Qian P.Y."/>
        </authorList>
    </citation>
    <scope>NUCLEOTIDE SEQUENCE</scope>
    <source>
        <strain evidence="2">R07B-5</strain>
    </source>
</reference>
<organism evidence="2 3">
    <name type="scientific">Ridgeia piscesae</name>
    <name type="common">Tubeworm</name>
    <dbReference type="NCBI Taxonomy" id="27915"/>
    <lineage>
        <taxon>Eukaryota</taxon>
        <taxon>Metazoa</taxon>
        <taxon>Spiralia</taxon>
        <taxon>Lophotrochozoa</taxon>
        <taxon>Annelida</taxon>
        <taxon>Polychaeta</taxon>
        <taxon>Sedentaria</taxon>
        <taxon>Canalipalpata</taxon>
        <taxon>Sabellida</taxon>
        <taxon>Siboglinidae</taxon>
        <taxon>Ridgeia</taxon>
    </lineage>
</organism>
<comment type="caution">
    <text evidence="2">The sequence shown here is derived from an EMBL/GenBank/DDBJ whole genome shotgun (WGS) entry which is preliminary data.</text>
</comment>
<dbReference type="GO" id="GO:0031267">
    <property type="term" value="F:small GTPase binding"/>
    <property type="evidence" value="ECO:0007669"/>
    <property type="project" value="TreeGrafter"/>
</dbReference>
<dbReference type="AlphaFoldDB" id="A0AAD9KL62"/>
<dbReference type="EMBL" id="JAODUO010000861">
    <property type="protein sequence ID" value="KAK2173629.1"/>
    <property type="molecule type" value="Genomic_DNA"/>
</dbReference>
<evidence type="ECO:0000256" key="1">
    <source>
        <dbReference type="SAM" id="MobiDB-lite"/>
    </source>
</evidence>
<evidence type="ECO:0008006" key="4">
    <source>
        <dbReference type="Google" id="ProtNLM"/>
    </source>
</evidence>
<dbReference type="PANTHER" id="PTHR45924">
    <property type="entry name" value="FI17866P1"/>
    <property type="match status" value="1"/>
</dbReference>
<dbReference type="InterPro" id="IPR035899">
    <property type="entry name" value="DBL_dom_sf"/>
</dbReference>
<evidence type="ECO:0000313" key="2">
    <source>
        <dbReference type="EMBL" id="KAK2173629.1"/>
    </source>
</evidence>